<dbReference type="InterPro" id="IPR014757">
    <property type="entry name" value="Tscrpt_reg_IclR_C"/>
</dbReference>
<dbReference type="InterPro" id="IPR036388">
    <property type="entry name" value="WH-like_DNA-bd_sf"/>
</dbReference>
<dbReference type="STRING" id="263475.AMD00_09605"/>
<organism evidence="5 6">
    <name type="scientific">Viridibacillus arvi</name>
    <dbReference type="NCBI Taxonomy" id="263475"/>
    <lineage>
        <taxon>Bacteria</taxon>
        <taxon>Bacillati</taxon>
        <taxon>Bacillota</taxon>
        <taxon>Bacilli</taxon>
        <taxon>Bacillales</taxon>
        <taxon>Caryophanaceae</taxon>
        <taxon>Viridibacillus</taxon>
    </lineage>
</organism>
<dbReference type="PANTHER" id="PTHR30136:SF35">
    <property type="entry name" value="HTH-TYPE TRANSCRIPTIONAL REGULATOR RV1719"/>
    <property type="match status" value="1"/>
</dbReference>
<proteinExistence type="predicted"/>
<feature type="domain" description="IclR-ED" evidence="4">
    <location>
        <begin position="59"/>
        <end position="246"/>
    </location>
</feature>
<evidence type="ECO:0000259" key="4">
    <source>
        <dbReference type="PROSITE" id="PS51078"/>
    </source>
</evidence>
<dbReference type="PATRIC" id="fig|263475.3.peg.3129"/>
<dbReference type="AlphaFoldDB" id="A0A0M0LD90"/>
<reference evidence="6" key="1">
    <citation type="submission" date="2015-08" db="EMBL/GenBank/DDBJ databases">
        <title>Fjat-10028 dsm 16317.</title>
        <authorList>
            <person name="Liu B."/>
            <person name="Wang J."/>
            <person name="Zhu Y."/>
            <person name="Liu G."/>
            <person name="Chen Q."/>
            <person name="Chen Z."/>
            <person name="Lan J."/>
            <person name="Che J."/>
            <person name="Ge C."/>
            <person name="Shi H."/>
            <person name="Pan Z."/>
            <person name="Liu X."/>
        </authorList>
    </citation>
    <scope>NUCLEOTIDE SEQUENCE [LARGE SCALE GENOMIC DNA]</scope>
    <source>
        <strain evidence="6">DSM 16317</strain>
    </source>
</reference>
<dbReference type="OrthoDB" id="9791752at2"/>
<dbReference type="InterPro" id="IPR005471">
    <property type="entry name" value="Tscrpt_reg_IclR_N"/>
</dbReference>
<dbReference type="CDD" id="cd00090">
    <property type="entry name" value="HTH_ARSR"/>
    <property type="match status" value="1"/>
</dbReference>
<dbReference type="Gene3D" id="1.10.10.10">
    <property type="entry name" value="Winged helix-like DNA-binding domain superfamily/Winged helix DNA-binding domain"/>
    <property type="match status" value="1"/>
</dbReference>
<keyword evidence="1" id="KW-0805">Transcription regulation</keyword>
<dbReference type="GO" id="GO:0045892">
    <property type="term" value="P:negative regulation of DNA-templated transcription"/>
    <property type="evidence" value="ECO:0007669"/>
    <property type="project" value="UniProtKB-ARBA"/>
</dbReference>
<dbReference type="PROSITE" id="PS51078">
    <property type="entry name" value="ICLR_ED"/>
    <property type="match status" value="1"/>
</dbReference>
<dbReference type="Pfam" id="PF09339">
    <property type="entry name" value="HTH_IclR"/>
    <property type="match status" value="1"/>
</dbReference>
<accession>A0A0M0LD90</accession>
<evidence type="ECO:0000313" key="6">
    <source>
        <dbReference type="Proteomes" id="UP000036867"/>
    </source>
</evidence>
<gene>
    <name evidence="5" type="ORF">AMD00_09605</name>
</gene>
<dbReference type="InterPro" id="IPR036390">
    <property type="entry name" value="WH_DNA-bd_sf"/>
</dbReference>
<evidence type="ECO:0000256" key="3">
    <source>
        <dbReference type="ARBA" id="ARBA00023163"/>
    </source>
</evidence>
<evidence type="ECO:0000313" key="5">
    <source>
        <dbReference type="EMBL" id="KOO48688.1"/>
    </source>
</evidence>
<keyword evidence="2" id="KW-0238">DNA-binding</keyword>
<dbReference type="SUPFAM" id="SSF55781">
    <property type="entry name" value="GAF domain-like"/>
    <property type="match status" value="1"/>
</dbReference>
<dbReference type="PANTHER" id="PTHR30136">
    <property type="entry name" value="HELIX-TURN-HELIX TRANSCRIPTIONAL REGULATOR, ICLR FAMILY"/>
    <property type="match status" value="1"/>
</dbReference>
<dbReference type="GeneID" id="301136359"/>
<dbReference type="InterPro" id="IPR029016">
    <property type="entry name" value="GAF-like_dom_sf"/>
</dbReference>
<evidence type="ECO:0000256" key="1">
    <source>
        <dbReference type="ARBA" id="ARBA00023015"/>
    </source>
</evidence>
<sequence length="249" mass="28703">MKATEQRTLQNGLRMLELLKRHPKLKATEIGDELGLSSTSTYRILAILQEYKLITKEKSYFQVNQAFFQTVIVNLKKIPWHELKTPFEVVKEIQENVYLAVIEDEQLVTKRIVNREGIEIDVQSRKRESKVHHSAIGKVLLSFSSDEDQKALINNIDFTPMTAQTFQEKDLFLRHIQEINKRGYAIDDEETEIGMRCIAAPILINHEVVAAFAVSGSTENLSRRKFNQLSKKIISFSHLVAEELIHLSR</sequence>
<dbReference type="InterPro" id="IPR011991">
    <property type="entry name" value="ArsR-like_HTH"/>
</dbReference>
<evidence type="ECO:0000256" key="2">
    <source>
        <dbReference type="ARBA" id="ARBA00023125"/>
    </source>
</evidence>
<dbReference type="SUPFAM" id="SSF46785">
    <property type="entry name" value="Winged helix' DNA-binding domain"/>
    <property type="match status" value="1"/>
</dbReference>
<dbReference type="GO" id="GO:0003677">
    <property type="term" value="F:DNA binding"/>
    <property type="evidence" value="ECO:0007669"/>
    <property type="project" value="UniProtKB-KW"/>
</dbReference>
<protein>
    <recommendedName>
        <fullName evidence="4">IclR-ED domain-containing protein</fullName>
    </recommendedName>
</protein>
<keyword evidence="6" id="KW-1185">Reference proteome</keyword>
<dbReference type="EMBL" id="LILB01000005">
    <property type="protein sequence ID" value="KOO48688.1"/>
    <property type="molecule type" value="Genomic_DNA"/>
</dbReference>
<comment type="caution">
    <text evidence="5">The sequence shown here is derived from an EMBL/GenBank/DDBJ whole genome shotgun (WGS) entry which is preliminary data.</text>
</comment>
<dbReference type="Gene3D" id="3.30.450.40">
    <property type="match status" value="1"/>
</dbReference>
<dbReference type="Proteomes" id="UP000036867">
    <property type="component" value="Unassembled WGS sequence"/>
</dbReference>
<dbReference type="Pfam" id="PF01614">
    <property type="entry name" value="IclR_C"/>
    <property type="match status" value="1"/>
</dbReference>
<dbReference type="RefSeq" id="WP_053416870.1">
    <property type="nucleotide sequence ID" value="NZ_LILB01000005.1"/>
</dbReference>
<keyword evidence="3" id="KW-0804">Transcription</keyword>
<dbReference type="GO" id="GO:0003700">
    <property type="term" value="F:DNA-binding transcription factor activity"/>
    <property type="evidence" value="ECO:0007669"/>
    <property type="project" value="TreeGrafter"/>
</dbReference>
<dbReference type="InterPro" id="IPR050707">
    <property type="entry name" value="HTH_MetabolicPath_Reg"/>
</dbReference>
<name>A0A0M0LD90_9BACL</name>